<gene>
    <name evidence="1" type="ORF">IAS62_000671</name>
</gene>
<reference evidence="1 2" key="1">
    <citation type="submission" date="2024-01" db="EMBL/GenBank/DDBJ databases">
        <title>Comparative genomics of Cryptococcus and Kwoniella reveals pathogenesis evolution and contrasting modes of karyotype evolution via chromosome fusion or intercentromeric recombination.</title>
        <authorList>
            <person name="Coelho M.A."/>
            <person name="David-Palma M."/>
            <person name="Shea T."/>
            <person name="Bowers K."/>
            <person name="McGinley-Smith S."/>
            <person name="Mohammad A.W."/>
            <person name="Gnirke A."/>
            <person name="Yurkov A.M."/>
            <person name="Nowrousian M."/>
            <person name="Sun S."/>
            <person name="Cuomo C.A."/>
            <person name="Heitman J."/>
        </authorList>
    </citation>
    <scope>NUCLEOTIDE SEQUENCE [LARGE SCALE GENOMIC DNA]</scope>
    <source>
        <strain evidence="1 2">7685027</strain>
    </source>
</reference>
<evidence type="ECO:0000313" key="1">
    <source>
        <dbReference type="EMBL" id="WVO19392.1"/>
    </source>
</evidence>
<proteinExistence type="predicted"/>
<dbReference type="GeneID" id="89987447"/>
<organism evidence="1 2">
    <name type="scientific">Cryptococcus decagattii</name>
    <dbReference type="NCBI Taxonomy" id="1859122"/>
    <lineage>
        <taxon>Eukaryota</taxon>
        <taxon>Fungi</taxon>
        <taxon>Dikarya</taxon>
        <taxon>Basidiomycota</taxon>
        <taxon>Agaricomycotina</taxon>
        <taxon>Tremellomycetes</taxon>
        <taxon>Tremellales</taxon>
        <taxon>Cryptococcaceae</taxon>
        <taxon>Cryptococcus</taxon>
        <taxon>Cryptococcus gattii species complex</taxon>
    </lineage>
</organism>
<accession>A0ABZ2AM28</accession>
<dbReference type="EMBL" id="CP143806">
    <property type="protein sequence ID" value="WVO19392.1"/>
    <property type="molecule type" value="Genomic_DNA"/>
</dbReference>
<dbReference type="Proteomes" id="UP001432216">
    <property type="component" value="Chromosome 1"/>
</dbReference>
<keyword evidence="2" id="KW-1185">Reference proteome</keyword>
<dbReference type="RefSeq" id="XP_064718632.1">
    <property type="nucleotide sequence ID" value="XM_064862560.1"/>
</dbReference>
<evidence type="ECO:0000313" key="2">
    <source>
        <dbReference type="Proteomes" id="UP001432216"/>
    </source>
</evidence>
<protein>
    <submittedName>
        <fullName evidence="1">Uncharacterized protein</fullName>
    </submittedName>
</protein>
<name>A0ABZ2AM28_9TREE</name>
<sequence>MSCEDFLFTDVISSQTSNELVGEAFISFSLHAGTPSDRVGHQNADNKEVADLVNTITTVTKQSCDDSFVNAYKPDYKVDSVLKSLTPLSTNVVKGYISTWARKGNFARGEIPFWAYHKVVVVLPYGQYPVTQKDASLAFTLASNLHRRILYKMYARYRCQKHYRMSIEIEAAKLHPATETKKLLQEDTFAGFIHVSFGDRHLMSQVASTAYKPKISCGQRNKIARKIDCEVGGYRTC</sequence>